<evidence type="ECO:0000313" key="2">
    <source>
        <dbReference type="EMBL" id="GAA1971993.1"/>
    </source>
</evidence>
<keyword evidence="1" id="KW-0732">Signal</keyword>
<evidence type="ECO:0000256" key="1">
    <source>
        <dbReference type="SAM" id="SignalP"/>
    </source>
</evidence>
<feature type="signal peptide" evidence="1">
    <location>
        <begin position="1"/>
        <end position="35"/>
    </location>
</feature>
<feature type="chain" id="PRO_5047517923" description="ABC transporter substrate-binding protein" evidence="1">
    <location>
        <begin position="36"/>
        <end position="186"/>
    </location>
</feature>
<proteinExistence type="predicted"/>
<name>A0ABP5D1K8_9MICO</name>
<comment type="caution">
    <text evidence="2">The sequence shown here is derived from an EMBL/GenBank/DDBJ whole genome shotgun (WGS) entry which is preliminary data.</text>
</comment>
<dbReference type="RefSeq" id="WP_344059040.1">
    <property type="nucleotide sequence ID" value="NZ_BAAAPU010000003.1"/>
</dbReference>
<gene>
    <name evidence="2" type="ORF">GCM10009817_10120</name>
</gene>
<accession>A0ABP5D1K8</accession>
<evidence type="ECO:0008006" key="4">
    <source>
        <dbReference type="Google" id="ProtNLM"/>
    </source>
</evidence>
<protein>
    <recommendedName>
        <fullName evidence="4">ABC transporter substrate-binding protein</fullName>
    </recommendedName>
</protein>
<dbReference type="EMBL" id="BAAAPU010000003">
    <property type="protein sequence ID" value="GAA1971993.1"/>
    <property type="molecule type" value="Genomic_DNA"/>
</dbReference>
<organism evidence="2 3">
    <name type="scientific">Terrabacter lapilli</name>
    <dbReference type="NCBI Taxonomy" id="436231"/>
    <lineage>
        <taxon>Bacteria</taxon>
        <taxon>Bacillati</taxon>
        <taxon>Actinomycetota</taxon>
        <taxon>Actinomycetes</taxon>
        <taxon>Micrococcales</taxon>
        <taxon>Intrasporangiaceae</taxon>
        <taxon>Terrabacter</taxon>
    </lineage>
</organism>
<sequence length="186" mass="17919">MNLKTKLGAAGATLVTTAALGLVPAAAASAAPATAAPTAAQAATTPKASLAPATLTKDLGALGTFNGLFTPTGFTNQNGQLAVTGVVTGTVTSLTGAVTQLPAQTTTTAVTSAAAANSCDILNLVLGPLHLNLLGLNVDLNQVVLNITGQTGAGNLLGNLLCAVAGLLDGNGLTGLAGLLNRLLGL</sequence>
<dbReference type="Proteomes" id="UP001500013">
    <property type="component" value="Unassembled WGS sequence"/>
</dbReference>
<keyword evidence="3" id="KW-1185">Reference proteome</keyword>
<reference evidence="3" key="1">
    <citation type="journal article" date="2019" name="Int. J. Syst. Evol. Microbiol.">
        <title>The Global Catalogue of Microorganisms (GCM) 10K type strain sequencing project: providing services to taxonomists for standard genome sequencing and annotation.</title>
        <authorList>
            <consortium name="The Broad Institute Genomics Platform"/>
            <consortium name="The Broad Institute Genome Sequencing Center for Infectious Disease"/>
            <person name="Wu L."/>
            <person name="Ma J."/>
        </authorList>
    </citation>
    <scope>NUCLEOTIDE SEQUENCE [LARGE SCALE GENOMIC DNA]</scope>
    <source>
        <strain evidence="3">JCM 15628</strain>
    </source>
</reference>
<evidence type="ECO:0000313" key="3">
    <source>
        <dbReference type="Proteomes" id="UP001500013"/>
    </source>
</evidence>